<protein>
    <submittedName>
        <fullName evidence="1">Uncharacterized protein</fullName>
    </submittedName>
</protein>
<dbReference type="EMBL" id="MT141932">
    <property type="protein sequence ID" value="QJA72203.1"/>
    <property type="molecule type" value="Genomic_DNA"/>
</dbReference>
<organism evidence="1">
    <name type="scientific">viral metagenome</name>
    <dbReference type="NCBI Taxonomy" id="1070528"/>
    <lineage>
        <taxon>unclassified sequences</taxon>
        <taxon>metagenomes</taxon>
        <taxon>organismal metagenomes</taxon>
    </lineage>
</organism>
<gene>
    <name evidence="1" type="ORF">MM415A02853_0016</name>
</gene>
<dbReference type="AlphaFoldDB" id="A0A6M3JQJ2"/>
<reference evidence="1" key="1">
    <citation type="submission" date="2020-03" db="EMBL/GenBank/DDBJ databases">
        <title>The deep terrestrial virosphere.</title>
        <authorList>
            <person name="Holmfeldt K."/>
            <person name="Nilsson E."/>
            <person name="Simone D."/>
            <person name="Lopez-Fernandez M."/>
            <person name="Wu X."/>
            <person name="de Brujin I."/>
            <person name="Lundin D."/>
            <person name="Andersson A."/>
            <person name="Bertilsson S."/>
            <person name="Dopson M."/>
        </authorList>
    </citation>
    <scope>NUCLEOTIDE SEQUENCE</scope>
    <source>
        <strain evidence="1">MM415A02853</strain>
    </source>
</reference>
<name>A0A6M3JQJ2_9ZZZZ</name>
<accession>A0A6M3JQJ2</accession>
<evidence type="ECO:0000313" key="1">
    <source>
        <dbReference type="EMBL" id="QJA72203.1"/>
    </source>
</evidence>
<proteinExistence type="predicted"/>
<sequence length="86" mass="9631">MKIALIVIGCFLVGMGIGVALGGSPVDCSAPDNLDYLIDSMEVARESHQDIVDNPERYSNWIKAGIDHRIWVENYEDILEILRDLK</sequence>